<feature type="domain" description="Outer membrane protein beta-barrel" evidence="3">
    <location>
        <begin position="10"/>
        <end position="172"/>
    </location>
</feature>
<sequence>MNRFYKVISFVSLSVLSSVAIADKYAGIGVVKTNYSESAFADEDFAEVNLTSLVGRIGSQFHPNFSAELRLGSSIKDDTTMGTEIDLASLYGAYIRAGVPITQSIYPYAVAGYTRSSFDYTSSLGDSSESESDVSFGVGVDLRLSDKVLANLEYMNYIDENGAEVNGYQLGVIKYF</sequence>
<dbReference type="RefSeq" id="WP_268074824.1">
    <property type="nucleotide sequence ID" value="NZ_CP109965.1"/>
</dbReference>
<dbReference type="Pfam" id="PF13505">
    <property type="entry name" value="OMP_b-brl"/>
    <property type="match status" value="1"/>
</dbReference>
<dbReference type="SUPFAM" id="SSF56925">
    <property type="entry name" value="OMPA-like"/>
    <property type="match status" value="1"/>
</dbReference>
<dbReference type="Proteomes" id="UP001163726">
    <property type="component" value="Chromosome"/>
</dbReference>
<evidence type="ECO:0000256" key="2">
    <source>
        <dbReference type="SAM" id="SignalP"/>
    </source>
</evidence>
<feature type="chain" id="PRO_5046329879" evidence="2">
    <location>
        <begin position="23"/>
        <end position="176"/>
    </location>
</feature>
<gene>
    <name evidence="4" type="ORF">OLW01_01250</name>
</gene>
<reference evidence="4" key="1">
    <citation type="submission" date="2022-10" db="EMBL/GenBank/DDBJ databases">
        <title>Catenovulum adriacola sp. nov. isolated in the Harbour of Susak.</title>
        <authorList>
            <person name="Schoch T."/>
            <person name="Reich S.J."/>
            <person name="Stoeferle S."/>
            <person name="Flaiz M."/>
            <person name="Kazda M."/>
            <person name="Riedel C.U."/>
            <person name="Duerre P."/>
        </authorList>
    </citation>
    <scope>NUCLEOTIDE SEQUENCE</scope>
    <source>
        <strain evidence="4">TS8</strain>
    </source>
</reference>
<dbReference type="InterPro" id="IPR027385">
    <property type="entry name" value="Beta-barrel_OMP"/>
</dbReference>
<name>A0ABY7ALP4_9ALTE</name>
<evidence type="ECO:0000259" key="3">
    <source>
        <dbReference type="Pfam" id="PF13505"/>
    </source>
</evidence>
<dbReference type="Gene3D" id="2.40.160.20">
    <property type="match status" value="1"/>
</dbReference>
<keyword evidence="1 2" id="KW-0732">Signal</keyword>
<protein>
    <submittedName>
        <fullName evidence="4">Porin family protein</fullName>
    </submittedName>
</protein>
<feature type="signal peptide" evidence="2">
    <location>
        <begin position="1"/>
        <end position="22"/>
    </location>
</feature>
<dbReference type="EMBL" id="CP109965">
    <property type="protein sequence ID" value="WAJ70473.1"/>
    <property type="molecule type" value="Genomic_DNA"/>
</dbReference>
<dbReference type="InterPro" id="IPR011250">
    <property type="entry name" value="OMP/PagP_B-barrel"/>
</dbReference>
<proteinExistence type="predicted"/>
<keyword evidence="5" id="KW-1185">Reference proteome</keyword>
<organism evidence="4 5">
    <name type="scientific">Catenovulum adriaticum</name>
    <dbReference type="NCBI Taxonomy" id="2984846"/>
    <lineage>
        <taxon>Bacteria</taxon>
        <taxon>Pseudomonadati</taxon>
        <taxon>Pseudomonadota</taxon>
        <taxon>Gammaproteobacteria</taxon>
        <taxon>Alteromonadales</taxon>
        <taxon>Alteromonadaceae</taxon>
        <taxon>Catenovulum</taxon>
    </lineage>
</organism>
<evidence type="ECO:0000256" key="1">
    <source>
        <dbReference type="ARBA" id="ARBA00022729"/>
    </source>
</evidence>
<evidence type="ECO:0000313" key="4">
    <source>
        <dbReference type="EMBL" id="WAJ70473.1"/>
    </source>
</evidence>
<accession>A0ABY7ALP4</accession>
<evidence type="ECO:0000313" key="5">
    <source>
        <dbReference type="Proteomes" id="UP001163726"/>
    </source>
</evidence>